<name>A0ABC8SU75_9AQUA</name>
<dbReference type="AlphaFoldDB" id="A0ABC8SU75"/>
<proteinExistence type="predicted"/>
<keyword evidence="1" id="KW-0472">Membrane</keyword>
<feature type="transmembrane region" description="Helical" evidence="1">
    <location>
        <begin position="75"/>
        <end position="97"/>
    </location>
</feature>
<protein>
    <submittedName>
        <fullName evidence="2">Uncharacterized protein</fullName>
    </submittedName>
</protein>
<accession>A0ABC8SU75</accession>
<evidence type="ECO:0000313" key="2">
    <source>
        <dbReference type="EMBL" id="CAK9160465.1"/>
    </source>
</evidence>
<keyword evidence="1" id="KW-1133">Transmembrane helix</keyword>
<keyword evidence="3" id="KW-1185">Reference proteome</keyword>
<evidence type="ECO:0000256" key="1">
    <source>
        <dbReference type="SAM" id="Phobius"/>
    </source>
</evidence>
<gene>
    <name evidence="2" type="ORF">ILEXP_LOCUS29230</name>
</gene>
<keyword evidence="1" id="KW-0812">Transmembrane</keyword>
<organism evidence="2 3">
    <name type="scientific">Ilex paraguariensis</name>
    <name type="common">yerba mate</name>
    <dbReference type="NCBI Taxonomy" id="185542"/>
    <lineage>
        <taxon>Eukaryota</taxon>
        <taxon>Viridiplantae</taxon>
        <taxon>Streptophyta</taxon>
        <taxon>Embryophyta</taxon>
        <taxon>Tracheophyta</taxon>
        <taxon>Spermatophyta</taxon>
        <taxon>Magnoliopsida</taxon>
        <taxon>eudicotyledons</taxon>
        <taxon>Gunneridae</taxon>
        <taxon>Pentapetalae</taxon>
        <taxon>asterids</taxon>
        <taxon>campanulids</taxon>
        <taxon>Aquifoliales</taxon>
        <taxon>Aquifoliaceae</taxon>
        <taxon>Ilex</taxon>
    </lineage>
</organism>
<reference evidence="2 3" key="1">
    <citation type="submission" date="2024-02" db="EMBL/GenBank/DDBJ databases">
        <authorList>
            <person name="Vignale AGUSTIN F."/>
            <person name="Sosa J E."/>
            <person name="Modenutti C."/>
        </authorList>
    </citation>
    <scope>NUCLEOTIDE SEQUENCE [LARGE SCALE GENOMIC DNA]</scope>
</reference>
<sequence length="103" mass="12071">MSAISIAKPHCRPVEGYPVKYKPKPKGIRMQYQEPLGYSYMSMERRLLKWRRPGKRFERLTGIHPADRNILFRGIWHRMACSGFSSFVLVGSYFLAIDHLVSR</sequence>
<dbReference type="EMBL" id="CAUOFW020003525">
    <property type="protein sequence ID" value="CAK9160465.1"/>
    <property type="molecule type" value="Genomic_DNA"/>
</dbReference>
<evidence type="ECO:0000313" key="3">
    <source>
        <dbReference type="Proteomes" id="UP001642360"/>
    </source>
</evidence>
<comment type="caution">
    <text evidence="2">The sequence shown here is derived from an EMBL/GenBank/DDBJ whole genome shotgun (WGS) entry which is preliminary data.</text>
</comment>
<dbReference type="Proteomes" id="UP001642360">
    <property type="component" value="Unassembled WGS sequence"/>
</dbReference>